<dbReference type="EMBL" id="JASAOK010000001">
    <property type="protein sequence ID" value="KAK6226491.1"/>
    <property type="molecule type" value="Genomic_DNA"/>
</dbReference>
<evidence type="ECO:0000313" key="2">
    <source>
        <dbReference type="Proteomes" id="UP001327957"/>
    </source>
</evidence>
<name>A0AAV9TW07_9PEZI</name>
<sequence>MADIALDGPDVERGVPASISKDLEHCPDLAGIAGFFDASGGAGHDIRQLFKVCPETASRLYLQDLENVLNSSSANATAPTEIQQQVVMAFLGAQERTQREWKSLLDSVGLRVAKVWKSPGGTYGIIEAEWP</sequence>
<evidence type="ECO:0000313" key="1">
    <source>
        <dbReference type="EMBL" id="KAK6226491.1"/>
    </source>
</evidence>
<protein>
    <recommendedName>
        <fullName evidence="3">O-methyltransferase domain-containing protein</fullName>
    </recommendedName>
</protein>
<dbReference type="Proteomes" id="UP001327957">
    <property type="component" value="Unassembled WGS sequence"/>
</dbReference>
<dbReference type="PANTHER" id="PTHR43712">
    <property type="entry name" value="PUTATIVE (AFU_ORTHOLOGUE AFUA_4G14580)-RELATED"/>
    <property type="match status" value="1"/>
</dbReference>
<organism evidence="1 2">
    <name type="scientific">Colletotrichum tabaci</name>
    <dbReference type="NCBI Taxonomy" id="1209068"/>
    <lineage>
        <taxon>Eukaryota</taxon>
        <taxon>Fungi</taxon>
        <taxon>Dikarya</taxon>
        <taxon>Ascomycota</taxon>
        <taxon>Pezizomycotina</taxon>
        <taxon>Sordariomycetes</taxon>
        <taxon>Hypocreomycetidae</taxon>
        <taxon>Glomerellales</taxon>
        <taxon>Glomerellaceae</taxon>
        <taxon>Colletotrichum</taxon>
        <taxon>Colletotrichum destructivum species complex</taxon>
    </lineage>
</organism>
<dbReference type="AlphaFoldDB" id="A0AAV9TW07"/>
<keyword evidence="2" id="KW-1185">Reference proteome</keyword>
<accession>A0AAV9TW07</accession>
<dbReference type="InterPro" id="IPR029063">
    <property type="entry name" value="SAM-dependent_MTases_sf"/>
</dbReference>
<comment type="caution">
    <text evidence="1">The sequence shown here is derived from an EMBL/GenBank/DDBJ whole genome shotgun (WGS) entry which is preliminary data.</text>
</comment>
<evidence type="ECO:0008006" key="3">
    <source>
        <dbReference type="Google" id="ProtNLM"/>
    </source>
</evidence>
<gene>
    <name evidence="1" type="ORF">QIS74_00046</name>
</gene>
<reference evidence="1 2" key="1">
    <citation type="submission" date="2023-04" db="EMBL/GenBank/DDBJ databases">
        <title>Colletotrichum tabacum stain YC1 causing leaf anthracnose on Nicotiana tabacum(L.) cv.</title>
        <authorList>
            <person name="Ji Z."/>
            <person name="Wang M."/>
            <person name="Zhang J."/>
            <person name="Wang N."/>
            <person name="Zhou Z."/>
        </authorList>
    </citation>
    <scope>NUCLEOTIDE SEQUENCE [LARGE SCALE GENOMIC DNA]</scope>
    <source>
        <strain evidence="1 2">YC1</strain>
    </source>
</reference>
<dbReference type="PANTHER" id="PTHR43712:SF1">
    <property type="entry name" value="HYPOTHETICAL O-METHYLTRANSFERASE (EUROFUNG)-RELATED"/>
    <property type="match status" value="1"/>
</dbReference>
<dbReference type="Gene3D" id="3.40.50.150">
    <property type="entry name" value="Vaccinia Virus protein VP39"/>
    <property type="match status" value="1"/>
</dbReference>
<proteinExistence type="predicted"/>